<comment type="caution">
    <text evidence="2">The sequence shown here is derived from an EMBL/GenBank/DDBJ whole genome shotgun (WGS) entry which is preliminary data.</text>
</comment>
<name>A0A0V1ASL3_TRISP</name>
<feature type="region of interest" description="Disordered" evidence="1">
    <location>
        <begin position="12"/>
        <end position="35"/>
    </location>
</feature>
<evidence type="ECO:0000313" key="2">
    <source>
        <dbReference type="EMBL" id="KRY27171.1"/>
    </source>
</evidence>
<evidence type="ECO:0000256" key="1">
    <source>
        <dbReference type="SAM" id="MobiDB-lite"/>
    </source>
</evidence>
<sequence length="119" mass="13946">MLHKSSIDLLKLDRRRTPSSEDEYNKDQLHTTQSSPTETLLRLLLPLDDLVWEISRREAEYISDYWRQSKHLTKSSNRARAAPDIEGHHRPVIALFRAAFNLPVPLRSDQHKKYNTVTI</sequence>
<dbReference type="Proteomes" id="UP000054776">
    <property type="component" value="Unassembled WGS sequence"/>
</dbReference>
<proteinExistence type="predicted"/>
<feature type="compositionally biased region" description="Basic and acidic residues" evidence="1">
    <location>
        <begin position="12"/>
        <end position="29"/>
    </location>
</feature>
<organism evidence="2 3">
    <name type="scientific">Trichinella spiralis</name>
    <name type="common">Trichina worm</name>
    <dbReference type="NCBI Taxonomy" id="6334"/>
    <lineage>
        <taxon>Eukaryota</taxon>
        <taxon>Metazoa</taxon>
        <taxon>Ecdysozoa</taxon>
        <taxon>Nematoda</taxon>
        <taxon>Enoplea</taxon>
        <taxon>Dorylaimia</taxon>
        <taxon>Trichinellida</taxon>
        <taxon>Trichinellidae</taxon>
        <taxon>Trichinella</taxon>
    </lineage>
</organism>
<dbReference type="EMBL" id="JYDH01000277">
    <property type="protein sequence ID" value="KRY27171.1"/>
    <property type="molecule type" value="Genomic_DNA"/>
</dbReference>
<dbReference type="AlphaFoldDB" id="A0A0V1ASL3"/>
<gene>
    <name evidence="2" type="ORF">T01_8971</name>
</gene>
<accession>A0A0V1ASL3</accession>
<keyword evidence="3" id="KW-1185">Reference proteome</keyword>
<reference evidence="2 3" key="1">
    <citation type="submission" date="2015-01" db="EMBL/GenBank/DDBJ databases">
        <title>Evolution of Trichinella species and genotypes.</title>
        <authorList>
            <person name="Korhonen P.K."/>
            <person name="Edoardo P."/>
            <person name="Giuseppe L.R."/>
            <person name="Gasser R.B."/>
        </authorList>
    </citation>
    <scope>NUCLEOTIDE SEQUENCE [LARGE SCALE GENOMIC DNA]</scope>
    <source>
        <strain evidence="2">ISS3</strain>
    </source>
</reference>
<evidence type="ECO:0000313" key="3">
    <source>
        <dbReference type="Proteomes" id="UP000054776"/>
    </source>
</evidence>
<protein>
    <submittedName>
        <fullName evidence="2">Uncharacterized protein</fullName>
    </submittedName>
</protein>
<dbReference type="InParanoid" id="A0A0V1ASL3"/>
<dbReference type="OrthoDB" id="10514791at2759"/>